<feature type="domain" description="Serine hydroxymethyltransferase-like" evidence="2">
    <location>
        <begin position="2"/>
        <end position="51"/>
    </location>
</feature>
<evidence type="ECO:0000256" key="1">
    <source>
        <dbReference type="SAM" id="MobiDB-lite"/>
    </source>
</evidence>
<dbReference type="Proteomes" id="UP000275436">
    <property type="component" value="Unassembled WGS sequence"/>
</dbReference>
<feature type="region of interest" description="Disordered" evidence="1">
    <location>
        <begin position="39"/>
        <end position="69"/>
    </location>
</feature>
<dbReference type="Gene3D" id="3.90.1150.10">
    <property type="entry name" value="Aspartate Aminotransferase, domain 1"/>
    <property type="match status" value="1"/>
</dbReference>
<dbReference type="SUPFAM" id="SSF53383">
    <property type="entry name" value="PLP-dependent transferases"/>
    <property type="match status" value="1"/>
</dbReference>
<feature type="compositionally biased region" description="Polar residues" evidence="1">
    <location>
        <begin position="60"/>
        <end position="69"/>
    </location>
</feature>
<evidence type="ECO:0000313" key="3">
    <source>
        <dbReference type="EMBL" id="RNJ41176.1"/>
    </source>
</evidence>
<proteinExistence type="predicted"/>
<feature type="region of interest" description="Disordered" evidence="1">
    <location>
        <begin position="1"/>
        <end position="21"/>
    </location>
</feature>
<dbReference type="RefSeq" id="WP_123170615.1">
    <property type="nucleotide sequence ID" value="NZ_QKOD01000024.1"/>
</dbReference>
<dbReference type="EMBL" id="QKOD01000024">
    <property type="protein sequence ID" value="RNJ41176.1"/>
    <property type="molecule type" value="Genomic_DNA"/>
</dbReference>
<reference evidence="3 4" key="1">
    <citation type="journal article" date="2018" name="Mol. Plant Microbe Interact.">
        <title>Taxonomically Different Co-Microsymbionts of a Relict Legume, Oxytropis popoviana, Have Complementary Sets of Symbiotic Genes and Together Increase the Efficiency of Plant Nodulation.</title>
        <authorList>
            <person name="Safronova V."/>
            <person name="Belimov A."/>
            <person name="Sazanova A."/>
            <person name="Chirak E."/>
            <person name="Verkhozina A."/>
            <person name="Kuznetsova I."/>
            <person name="Andronov E."/>
            <person name="Puhalsky J."/>
            <person name="Tikhonovich I."/>
        </authorList>
    </citation>
    <scope>NUCLEOTIDE SEQUENCE [LARGE SCALE GENOMIC DNA]</scope>
    <source>
        <strain evidence="3 4">Opo-235</strain>
    </source>
</reference>
<gene>
    <name evidence="3" type="ORF">DNR46_35710</name>
</gene>
<sequence length="69" mass="7347">MLISGGADCHPIPVVLRSKNPNGKDAEAALEQAGLTCNKNGMPSDPWKLQLHPHQERNGSQRQCGTGSV</sequence>
<protein>
    <recommendedName>
        <fullName evidence="2">Serine hydroxymethyltransferase-like domain-containing protein</fullName>
    </recommendedName>
</protein>
<organism evidence="3 4">
    <name type="scientific">Mesorhizobium japonicum</name>
    <dbReference type="NCBI Taxonomy" id="2066070"/>
    <lineage>
        <taxon>Bacteria</taxon>
        <taxon>Pseudomonadati</taxon>
        <taxon>Pseudomonadota</taxon>
        <taxon>Alphaproteobacteria</taxon>
        <taxon>Hyphomicrobiales</taxon>
        <taxon>Phyllobacteriaceae</taxon>
        <taxon>Mesorhizobium</taxon>
    </lineage>
</organism>
<dbReference type="Pfam" id="PF00464">
    <property type="entry name" value="SHMT"/>
    <property type="match status" value="1"/>
</dbReference>
<evidence type="ECO:0000259" key="2">
    <source>
        <dbReference type="Pfam" id="PF00464"/>
    </source>
</evidence>
<dbReference type="InterPro" id="IPR015422">
    <property type="entry name" value="PyrdxlP-dep_Trfase_small"/>
</dbReference>
<comment type="caution">
    <text evidence="3">The sequence shown here is derived from an EMBL/GenBank/DDBJ whole genome shotgun (WGS) entry which is preliminary data.</text>
</comment>
<dbReference type="InterPro" id="IPR015424">
    <property type="entry name" value="PyrdxlP-dep_Trfase"/>
</dbReference>
<dbReference type="InterPro" id="IPR039429">
    <property type="entry name" value="SHMT-like_dom"/>
</dbReference>
<evidence type="ECO:0000313" key="4">
    <source>
        <dbReference type="Proteomes" id="UP000275436"/>
    </source>
</evidence>
<dbReference type="AlphaFoldDB" id="A0A3M9X0F0"/>
<name>A0A3M9X0F0_9HYPH</name>
<accession>A0A3M9X0F0</accession>